<evidence type="ECO:0000313" key="3">
    <source>
        <dbReference type="EMBL" id="CDW89452.1"/>
    </source>
</evidence>
<dbReference type="InterPro" id="IPR038187">
    <property type="entry name" value="NAC_A/B_dom_sf"/>
</dbReference>
<dbReference type="InterPro" id="IPR016641">
    <property type="entry name" value="EGD2/NACA0like"/>
</dbReference>
<feature type="domain" description="NAC-A/B" evidence="2">
    <location>
        <begin position="48"/>
        <end position="114"/>
    </location>
</feature>
<dbReference type="Gene3D" id="2.20.70.30">
    <property type="entry name" value="Nascent polypeptide-associated complex domain"/>
    <property type="match status" value="1"/>
</dbReference>
<dbReference type="PIRSF" id="PIRSF015901">
    <property type="entry name" value="NAC_alpha"/>
    <property type="match status" value="1"/>
</dbReference>
<dbReference type="Gene3D" id="1.10.8.10">
    <property type="entry name" value="DNA helicase RuvA subunit, C-terminal domain"/>
    <property type="match status" value="1"/>
</dbReference>
<dbReference type="Proteomes" id="UP000039865">
    <property type="component" value="Unassembled WGS sequence"/>
</dbReference>
<dbReference type="Pfam" id="PF01849">
    <property type="entry name" value="NAC"/>
    <property type="match status" value="1"/>
</dbReference>
<protein>
    <recommendedName>
        <fullName evidence="2">NAC-A/B domain-containing protein</fullName>
    </recommendedName>
</protein>
<accession>A0A078B842</accession>
<dbReference type="SMART" id="SM01407">
    <property type="entry name" value="NAC"/>
    <property type="match status" value="1"/>
</dbReference>
<proteinExistence type="predicted"/>
<dbReference type="FunCoup" id="A0A078B842">
    <property type="interactions" value="168"/>
</dbReference>
<evidence type="ECO:0000256" key="1">
    <source>
        <dbReference type="SAM" id="MobiDB-lite"/>
    </source>
</evidence>
<reference evidence="3 4" key="1">
    <citation type="submission" date="2014-06" db="EMBL/GenBank/DDBJ databases">
        <authorList>
            <person name="Swart Estienne"/>
        </authorList>
    </citation>
    <scope>NUCLEOTIDE SEQUENCE [LARGE SCALE GENOMIC DNA]</scope>
    <source>
        <strain evidence="3 4">130c</strain>
    </source>
</reference>
<dbReference type="InParanoid" id="A0A078B842"/>
<feature type="compositionally biased region" description="Basic and acidic residues" evidence="1">
    <location>
        <begin position="119"/>
        <end position="142"/>
    </location>
</feature>
<keyword evidence="4" id="KW-1185">Reference proteome</keyword>
<dbReference type="GO" id="GO:0005854">
    <property type="term" value="C:nascent polypeptide-associated complex"/>
    <property type="evidence" value="ECO:0007669"/>
    <property type="project" value="InterPro"/>
</dbReference>
<dbReference type="InterPro" id="IPR002715">
    <property type="entry name" value="Nas_poly-pep-assoc_cplx_dom"/>
</dbReference>
<name>A0A078B842_STYLE</name>
<dbReference type="AlphaFoldDB" id="A0A078B842"/>
<evidence type="ECO:0000313" key="4">
    <source>
        <dbReference type="Proteomes" id="UP000039865"/>
    </source>
</evidence>
<organism evidence="3 4">
    <name type="scientific">Stylonychia lemnae</name>
    <name type="common">Ciliate</name>
    <dbReference type="NCBI Taxonomy" id="5949"/>
    <lineage>
        <taxon>Eukaryota</taxon>
        <taxon>Sar</taxon>
        <taxon>Alveolata</taxon>
        <taxon>Ciliophora</taxon>
        <taxon>Intramacronucleata</taxon>
        <taxon>Spirotrichea</taxon>
        <taxon>Stichotrichia</taxon>
        <taxon>Sporadotrichida</taxon>
        <taxon>Oxytrichidae</taxon>
        <taxon>Stylonychinae</taxon>
        <taxon>Stylonychia</taxon>
    </lineage>
</organism>
<dbReference type="OrthoDB" id="3169036at2759"/>
<evidence type="ECO:0000259" key="2">
    <source>
        <dbReference type="PROSITE" id="PS51151"/>
    </source>
</evidence>
<dbReference type="PROSITE" id="PS51151">
    <property type="entry name" value="NAC_AB"/>
    <property type="match status" value="1"/>
</dbReference>
<dbReference type="OMA" id="TQHAQMS"/>
<feature type="region of interest" description="Disordered" evidence="1">
    <location>
        <begin position="1"/>
        <end position="52"/>
    </location>
</feature>
<gene>
    <name evidence="3" type="primary">Contig14879.g728</name>
    <name evidence="3" type="ORF">STYLEM_18585</name>
</gene>
<dbReference type="EMBL" id="CCKQ01017560">
    <property type="protein sequence ID" value="CDW89452.1"/>
    <property type="molecule type" value="Genomic_DNA"/>
</dbReference>
<feature type="region of interest" description="Disordered" evidence="1">
    <location>
        <begin position="119"/>
        <end position="149"/>
    </location>
</feature>
<sequence length="191" mass="21871">MFKTEEEHDQEHHGHDHDHHDHDHHDHDHDHDKMPDLENQTEEQKKLNRGEKKCRKSLIKLGMKQLTGITRVALRKRDGLIFVINDPEVLKSGTNENSYAIFGELKLEDPNSRLTQKEAKKFAEAKPEATADAKEEDKKAEDDSVPLSEDGLTASHIDMVIDHTKCTRNAAIRALRETNDDMVQAVMKLTT</sequence>
<dbReference type="PANTHER" id="PTHR21713">
    <property type="entry name" value="NASCENT POLYPEPTIDE ASSOCIATED COMPLEX ALPHA SUBUNIT-RELATED"/>
    <property type="match status" value="1"/>
</dbReference>
<dbReference type="CDD" id="cd22054">
    <property type="entry name" value="NAC_NACA"/>
    <property type="match status" value="1"/>
</dbReference>
<feature type="compositionally biased region" description="Basic and acidic residues" evidence="1">
    <location>
        <begin position="1"/>
        <end position="51"/>
    </location>
</feature>